<evidence type="ECO:0000313" key="1">
    <source>
        <dbReference type="EMBL" id="MFC7328955.1"/>
    </source>
</evidence>
<name>A0ABW2KHR0_9ACTN</name>
<evidence type="ECO:0000313" key="2">
    <source>
        <dbReference type="Proteomes" id="UP001596540"/>
    </source>
</evidence>
<organism evidence="1 2">
    <name type="scientific">Marinactinospora rubrisoli</name>
    <dbReference type="NCBI Taxonomy" id="2715399"/>
    <lineage>
        <taxon>Bacteria</taxon>
        <taxon>Bacillati</taxon>
        <taxon>Actinomycetota</taxon>
        <taxon>Actinomycetes</taxon>
        <taxon>Streptosporangiales</taxon>
        <taxon>Nocardiopsidaceae</taxon>
        <taxon>Marinactinospora</taxon>
    </lineage>
</organism>
<proteinExistence type="predicted"/>
<gene>
    <name evidence="1" type="ORF">ACFQRF_14510</name>
</gene>
<accession>A0ABW2KHR0</accession>
<keyword evidence="2" id="KW-1185">Reference proteome</keyword>
<dbReference type="EMBL" id="JBHTBH010000006">
    <property type="protein sequence ID" value="MFC7328955.1"/>
    <property type="molecule type" value="Genomic_DNA"/>
</dbReference>
<comment type="caution">
    <text evidence="1">The sequence shown here is derived from an EMBL/GenBank/DDBJ whole genome shotgun (WGS) entry which is preliminary data.</text>
</comment>
<reference evidence="2" key="1">
    <citation type="journal article" date="2019" name="Int. J. Syst. Evol. Microbiol.">
        <title>The Global Catalogue of Microorganisms (GCM) 10K type strain sequencing project: providing services to taxonomists for standard genome sequencing and annotation.</title>
        <authorList>
            <consortium name="The Broad Institute Genomics Platform"/>
            <consortium name="The Broad Institute Genome Sequencing Center for Infectious Disease"/>
            <person name="Wu L."/>
            <person name="Ma J."/>
        </authorList>
    </citation>
    <scope>NUCLEOTIDE SEQUENCE [LARGE SCALE GENOMIC DNA]</scope>
    <source>
        <strain evidence="2">CGMCC 4.7382</strain>
    </source>
</reference>
<dbReference type="Proteomes" id="UP001596540">
    <property type="component" value="Unassembled WGS sequence"/>
</dbReference>
<sequence>MAWLRRHGRPRDVELRLHLPSGERALARAMTPEGELVATTRALHLPDGRAVPWQEIDQIRWTAAGFTFVEEGAGEHTYAVTEPGRLAETVYERVTASILFTQHVPLTGDPDDPRGARLVARRPPDGEDVLWRVYYDEGVDPTDPAVRERAARALTEVRDQMGL</sequence>
<protein>
    <submittedName>
        <fullName evidence="1">Uncharacterized protein</fullName>
    </submittedName>
</protein>
<dbReference type="RefSeq" id="WP_379871606.1">
    <property type="nucleotide sequence ID" value="NZ_JBHTBH010000006.1"/>
</dbReference>